<accession>A0AA86P739</accession>
<keyword evidence="3" id="KW-1185">Reference proteome</keyword>
<sequence length="172" mass="19618">MILHKLFIASKTDPDGQVHSPFNILFLGFKHVHVSDIFIELLGQVQTPFFIVAQTVQHTHIQPLATEDAGQTQTFETFVEYYGHKQAGYDKLKSGQAFYVEQTQIPFIKLEPVGQVHMLFKINAFFGHQQTLLYGYAPIIEQTHVLLMKVEPIGQLQLGVTSRTVFPEYVQE</sequence>
<proteinExistence type="predicted"/>
<evidence type="ECO:0000313" key="1">
    <source>
        <dbReference type="EMBL" id="CAI9933031.1"/>
    </source>
</evidence>
<dbReference type="AlphaFoldDB" id="A0AA86P739"/>
<evidence type="ECO:0000313" key="3">
    <source>
        <dbReference type="Proteomes" id="UP001642409"/>
    </source>
</evidence>
<reference evidence="2 3" key="2">
    <citation type="submission" date="2024-07" db="EMBL/GenBank/DDBJ databases">
        <authorList>
            <person name="Akdeniz Z."/>
        </authorList>
    </citation>
    <scope>NUCLEOTIDE SEQUENCE [LARGE SCALE GENOMIC DNA]</scope>
</reference>
<organism evidence="1">
    <name type="scientific">Hexamita inflata</name>
    <dbReference type="NCBI Taxonomy" id="28002"/>
    <lineage>
        <taxon>Eukaryota</taxon>
        <taxon>Metamonada</taxon>
        <taxon>Diplomonadida</taxon>
        <taxon>Hexamitidae</taxon>
        <taxon>Hexamitinae</taxon>
        <taxon>Hexamita</taxon>
    </lineage>
</organism>
<gene>
    <name evidence="1" type="ORF">HINF_LOCUS20676</name>
    <name evidence="2" type="ORF">HINF_LOCUS2222</name>
</gene>
<protein>
    <submittedName>
        <fullName evidence="2">Hypothetical_protein</fullName>
    </submittedName>
</protein>
<reference evidence="1" key="1">
    <citation type="submission" date="2023-06" db="EMBL/GenBank/DDBJ databases">
        <authorList>
            <person name="Kurt Z."/>
        </authorList>
    </citation>
    <scope>NUCLEOTIDE SEQUENCE</scope>
</reference>
<dbReference type="EMBL" id="CAXDID020000004">
    <property type="protein sequence ID" value="CAL5973131.1"/>
    <property type="molecule type" value="Genomic_DNA"/>
</dbReference>
<comment type="caution">
    <text evidence="1">The sequence shown here is derived from an EMBL/GenBank/DDBJ whole genome shotgun (WGS) entry which is preliminary data.</text>
</comment>
<dbReference type="Proteomes" id="UP001642409">
    <property type="component" value="Unassembled WGS sequence"/>
</dbReference>
<name>A0AA86P739_9EUKA</name>
<evidence type="ECO:0000313" key="2">
    <source>
        <dbReference type="EMBL" id="CAL5973131.1"/>
    </source>
</evidence>
<dbReference type="EMBL" id="CATOUU010000531">
    <property type="protein sequence ID" value="CAI9933031.1"/>
    <property type="molecule type" value="Genomic_DNA"/>
</dbReference>